<dbReference type="EMBL" id="MT142589">
    <property type="protein sequence ID" value="QJA85681.1"/>
    <property type="molecule type" value="Genomic_DNA"/>
</dbReference>
<name>A0A6M3KVT1_9ZZZZ</name>
<reference evidence="1" key="1">
    <citation type="submission" date="2020-03" db="EMBL/GenBank/DDBJ databases">
        <title>The deep terrestrial virosphere.</title>
        <authorList>
            <person name="Holmfeldt K."/>
            <person name="Nilsson E."/>
            <person name="Simone D."/>
            <person name="Lopez-Fernandez M."/>
            <person name="Wu X."/>
            <person name="de Brujin I."/>
            <person name="Lundin D."/>
            <person name="Andersson A."/>
            <person name="Bertilsson S."/>
            <person name="Dopson M."/>
        </authorList>
    </citation>
    <scope>NUCLEOTIDE SEQUENCE</scope>
    <source>
        <strain evidence="1">MM415B02188</strain>
    </source>
</reference>
<protein>
    <submittedName>
        <fullName evidence="1">Uncharacterized protein</fullName>
    </submittedName>
</protein>
<dbReference type="AlphaFoldDB" id="A0A6M3KVT1"/>
<accession>A0A6M3KVT1</accession>
<sequence>MISNKINNLLTKLHNIMEDRYTASNDKIDRIMIAIEETEKG</sequence>
<evidence type="ECO:0000313" key="1">
    <source>
        <dbReference type="EMBL" id="QJA85681.1"/>
    </source>
</evidence>
<gene>
    <name evidence="1" type="ORF">MM415B02188_0004</name>
</gene>
<organism evidence="1">
    <name type="scientific">viral metagenome</name>
    <dbReference type="NCBI Taxonomy" id="1070528"/>
    <lineage>
        <taxon>unclassified sequences</taxon>
        <taxon>metagenomes</taxon>
        <taxon>organismal metagenomes</taxon>
    </lineage>
</organism>
<proteinExistence type="predicted"/>